<sequence>LINTKENDQKSNNSGFSSFLIIDAIHQFSEKQLQSLNRGPTYVPPCQTSILFSCHPMDGIVERKYAPLKHQ</sequence>
<protein>
    <submittedName>
        <fullName evidence="1">Uncharacterized protein</fullName>
    </submittedName>
</protein>
<dbReference type="Proteomes" id="UP000663856">
    <property type="component" value="Unassembled WGS sequence"/>
</dbReference>
<comment type="caution">
    <text evidence="1">The sequence shown here is derived from an EMBL/GenBank/DDBJ whole genome shotgun (WGS) entry which is preliminary data.</text>
</comment>
<dbReference type="EMBL" id="CAJNRF010011093">
    <property type="protein sequence ID" value="CAF2128270.1"/>
    <property type="molecule type" value="Genomic_DNA"/>
</dbReference>
<evidence type="ECO:0000313" key="1">
    <source>
        <dbReference type="EMBL" id="CAF2128270.1"/>
    </source>
</evidence>
<dbReference type="AlphaFoldDB" id="A0A816VSC5"/>
<feature type="non-terminal residue" evidence="1">
    <location>
        <position position="1"/>
    </location>
</feature>
<organism evidence="1 2">
    <name type="scientific">Rotaria magnacalcarata</name>
    <dbReference type="NCBI Taxonomy" id="392030"/>
    <lineage>
        <taxon>Eukaryota</taxon>
        <taxon>Metazoa</taxon>
        <taxon>Spiralia</taxon>
        <taxon>Gnathifera</taxon>
        <taxon>Rotifera</taxon>
        <taxon>Eurotatoria</taxon>
        <taxon>Bdelloidea</taxon>
        <taxon>Philodinida</taxon>
        <taxon>Philodinidae</taxon>
        <taxon>Rotaria</taxon>
    </lineage>
</organism>
<proteinExistence type="predicted"/>
<gene>
    <name evidence="1" type="ORF">WKI299_LOCUS25822</name>
</gene>
<accession>A0A816VSC5</accession>
<name>A0A816VSC5_9BILA</name>
<evidence type="ECO:0000313" key="2">
    <source>
        <dbReference type="Proteomes" id="UP000663856"/>
    </source>
</evidence>
<reference evidence="1" key="1">
    <citation type="submission" date="2021-02" db="EMBL/GenBank/DDBJ databases">
        <authorList>
            <person name="Nowell W R."/>
        </authorList>
    </citation>
    <scope>NUCLEOTIDE SEQUENCE</scope>
</reference>